<reference evidence="2" key="1">
    <citation type="submission" date="2020-02" db="EMBL/GenBank/DDBJ databases">
        <authorList>
            <person name="Meier V. D."/>
        </authorList>
    </citation>
    <scope>NUCLEOTIDE SEQUENCE</scope>
    <source>
        <strain evidence="2">AVDCRST_MAG64</strain>
    </source>
</reference>
<evidence type="ECO:0000313" key="2">
    <source>
        <dbReference type="EMBL" id="CAA9383869.1"/>
    </source>
</evidence>
<dbReference type="AlphaFoldDB" id="A0A6J4NCD3"/>
<dbReference type="InterPro" id="IPR001932">
    <property type="entry name" value="PPM-type_phosphatase-like_dom"/>
</dbReference>
<sequence>MTQVFTFSQPGGHPNNEDAFAVRRHPADADAWICCLADGQGGRAGGGRAAQLACQVAADGAAGLSLGQLSRPTTWCEVLRASDLAVRDDASAGFTTLIGFYIAGGFIAGASCGDSAVLLAPGGGRPSELTANQVKAPPVGSGGAPFCPFGAGLPGSWKVLAVSDGVWKYAGWDRVRTAASSLSGQALIDDLRSGATLPGSGQLPDDFTAVLFESTNEPKW</sequence>
<dbReference type="InterPro" id="IPR036457">
    <property type="entry name" value="PPM-type-like_dom_sf"/>
</dbReference>
<proteinExistence type="predicted"/>
<name>A0A6J4NCD3_9BACT</name>
<dbReference type="Pfam" id="PF13672">
    <property type="entry name" value="PP2C_2"/>
    <property type="match status" value="1"/>
</dbReference>
<protein>
    <submittedName>
        <fullName evidence="2">Stage II sporulation protein E</fullName>
    </submittedName>
</protein>
<feature type="domain" description="PPM-type phosphatase" evidence="1">
    <location>
        <begin position="15"/>
        <end position="133"/>
    </location>
</feature>
<evidence type="ECO:0000259" key="1">
    <source>
        <dbReference type="Pfam" id="PF13672"/>
    </source>
</evidence>
<dbReference type="Gene3D" id="3.60.40.10">
    <property type="entry name" value="PPM-type phosphatase domain"/>
    <property type="match status" value="1"/>
</dbReference>
<gene>
    <name evidence="2" type="ORF">AVDCRST_MAG64-832</name>
</gene>
<dbReference type="EMBL" id="CADCUQ010000201">
    <property type="protein sequence ID" value="CAA9383869.1"/>
    <property type="molecule type" value="Genomic_DNA"/>
</dbReference>
<dbReference type="SUPFAM" id="SSF81606">
    <property type="entry name" value="PP2C-like"/>
    <property type="match status" value="1"/>
</dbReference>
<accession>A0A6J4NCD3</accession>
<organism evidence="2">
    <name type="scientific">uncultured Phycisphaerae bacterium</name>
    <dbReference type="NCBI Taxonomy" id="904963"/>
    <lineage>
        <taxon>Bacteria</taxon>
        <taxon>Pseudomonadati</taxon>
        <taxon>Planctomycetota</taxon>
        <taxon>Phycisphaerae</taxon>
        <taxon>environmental samples</taxon>
    </lineage>
</organism>